<dbReference type="SMART" id="SM00116">
    <property type="entry name" value="CBS"/>
    <property type="match status" value="2"/>
</dbReference>
<dbReference type="Proteomes" id="UP000011721">
    <property type="component" value="Chromosome"/>
</dbReference>
<gene>
    <name evidence="4" type="ordered locus">UWK_00496</name>
</gene>
<protein>
    <submittedName>
        <fullName evidence="4">CBS domain-containing protein</fullName>
    </submittedName>
</protein>
<dbReference type="OrthoDB" id="9780653at2"/>
<dbReference type="SUPFAM" id="SSF54631">
    <property type="entry name" value="CBS-domain pair"/>
    <property type="match status" value="1"/>
</dbReference>
<evidence type="ECO:0000313" key="4">
    <source>
        <dbReference type="EMBL" id="AGF77079.1"/>
    </source>
</evidence>
<evidence type="ECO:0000256" key="1">
    <source>
        <dbReference type="ARBA" id="ARBA00022737"/>
    </source>
</evidence>
<accession>M1NBA1</accession>
<evidence type="ECO:0000259" key="3">
    <source>
        <dbReference type="PROSITE" id="PS51371"/>
    </source>
</evidence>
<dbReference type="EMBL" id="CP003985">
    <property type="protein sequence ID" value="AGF77079.1"/>
    <property type="molecule type" value="Genomic_DNA"/>
</dbReference>
<evidence type="ECO:0000313" key="5">
    <source>
        <dbReference type="Proteomes" id="UP000011721"/>
    </source>
</evidence>
<proteinExistence type="predicted"/>
<dbReference type="Pfam" id="PF00571">
    <property type="entry name" value="CBS"/>
    <property type="match status" value="2"/>
</dbReference>
<evidence type="ECO:0000256" key="2">
    <source>
        <dbReference type="PROSITE-ProRule" id="PRU00703"/>
    </source>
</evidence>
<dbReference type="HOGENOM" id="CLU_040681_6_0_7"/>
<dbReference type="PROSITE" id="PS51371">
    <property type="entry name" value="CBS"/>
    <property type="match status" value="2"/>
</dbReference>
<sequence length="222" mass="24594">MFIKLWMQRDVVTIDPDTPLGEAAEIIKQNSFRHLPVVKDGKLVGIITQKDINQALPSAIDSSLGSENRVIAAQAKISSFMVNQPITASPMDPLENVALLMRKFKIGAVPVVENDKLVGIVTETDIFRAFTEIMGVRETGSRIELQIKNNSTAVYKVVEICKEFNMELNAISVYKNFSHEHQLLTIRVSGEEMDQLIDALWDSGTKINQILAGGNTEKVVPS</sequence>
<dbReference type="PANTHER" id="PTHR48108:SF34">
    <property type="entry name" value="CBS DOMAIN-CONTAINING PROTEIN YHCV"/>
    <property type="match status" value="1"/>
</dbReference>
<organism evidence="4 5">
    <name type="scientific">Desulfocapsa sulfexigens (strain DSM 10523 / SB164P1)</name>
    <dbReference type="NCBI Taxonomy" id="1167006"/>
    <lineage>
        <taxon>Bacteria</taxon>
        <taxon>Pseudomonadati</taxon>
        <taxon>Thermodesulfobacteriota</taxon>
        <taxon>Desulfobulbia</taxon>
        <taxon>Desulfobulbales</taxon>
        <taxon>Desulfocapsaceae</taxon>
        <taxon>Desulfocapsa</taxon>
    </lineage>
</organism>
<dbReference type="PANTHER" id="PTHR48108">
    <property type="entry name" value="CBS DOMAIN-CONTAINING PROTEIN CBSX2, CHLOROPLASTIC"/>
    <property type="match status" value="1"/>
</dbReference>
<dbReference type="KEGG" id="dsf:UWK_00496"/>
<name>M1NBA1_DESSD</name>
<keyword evidence="2" id="KW-0129">CBS domain</keyword>
<feature type="domain" description="CBS" evidence="3">
    <location>
        <begin position="7"/>
        <end position="62"/>
    </location>
</feature>
<dbReference type="RefSeq" id="WP_015402777.1">
    <property type="nucleotide sequence ID" value="NC_020304.1"/>
</dbReference>
<dbReference type="Gene3D" id="3.10.580.10">
    <property type="entry name" value="CBS-domain"/>
    <property type="match status" value="1"/>
</dbReference>
<dbReference type="AlphaFoldDB" id="M1NBA1"/>
<feature type="domain" description="CBS" evidence="3">
    <location>
        <begin position="81"/>
        <end position="139"/>
    </location>
</feature>
<reference evidence="5" key="1">
    <citation type="journal article" date="2013" name="Stand. Genomic Sci.">
        <title>Complete genome sequence of Desulfocapsa sulfexigens, a marine deltaproteobacterium specialized in disproportionating inorganic sulfur compounds.</title>
        <authorList>
            <person name="Finster K.W."/>
            <person name="Kjeldsen K.U."/>
            <person name="Kube M."/>
            <person name="Reinhardt R."/>
            <person name="Mussmann M."/>
            <person name="Amann R."/>
            <person name="Schreiber L."/>
        </authorList>
    </citation>
    <scope>NUCLEOTIDE SEQUENCE [LARGE SCALE GENOMIC DNA]</scope>
    <source>
        <strain evidence="5">DSM 10523 / SB164P1</strain>
    </source>
</reference>
<dbReference type="InterPro" id="IPR046342">
    <property type="entry name" value="CBS_dom_sf"/>
</dbReference>
<dbReference type="InterPro" id="IPR000644">
    <property type="entry name" value="CBS_dom"/>
</dbReference>
<dbReference type="STRING" id="1167006.UWK_00496"/>
<keyword evidence="1" id="KW-0677">Repeat</keyword>
<dbReference type="CDD" id="cd04584">
    <property type="entry name" value="CBS_pair_AcuB_like"/>
    <property type="match status" value="1"/>
</dbReference>
<dbReference type="eggNOG" id="COG0517">
    <property type="taxonomic scope" value="Bacteria"/>
</dbReference>
<dbReference type="InterPro" id="IPR051462">
    <property type="entry name" value="CBS_domain-containing"/>
</dbReference>
<keyword evidence="5" id="KW-1185">Reference proteome</keyword>